<protein>
    <recommendedName>
        <fullName evidence="3">DUF7492 domain-containing protein</fullName>
    </recommendedName>
</protein>
<evidence type="ECO:0000256" key="1">
    <source>
        <dbReference type="SAM" id="MobiDB-lite"/>
    </source>
</evidence>
<proteinExistence type="predicted"/>
<name>C9SH68_VERA1</name>
<dbReference type="RefSeq" id="XP_003005818.1">
    <property type="nucleotide sequence ID" value="XM_003005772.1"/>
</dbReference>
<sequence length="401" mass="42281">MVAIKALGKTGALLAAILFGPQLANSHSWVERLNRIASNGTMVEPAGFAAGFSGRGAGFSDVTVTNDVSGAGLPLCKQPVTAPQDPNFPILTAAPGDQIAVRYLENGHVTNLEPGRLDHGGVVYIYGTTDPRPDDTLANIHLKWTPDGKGGDGRGKLLATRKYDDGRCYEANGFDLSGRRQNEFPVQTNELTGPNNWCQSDVSLAKDLPQGTQYTLYWVWNWPRLDTEDKEVVVSDIHAVYPKGGAPAGRKDLEGDHVKVAQIYSSRLETTVAVLPLLQAVVSARASVSRMMTSSPTPPTTTASLLLASWKNPFIVAIDGIGGGPEQGVPTASPSAGTDIPTTTPVGGIRTVTVTAEPTTVYATATVTAGAGNAGGPPTVTPFMPRHNLRGRASWGFGTNR</sequence>
<accession>C9SH68</accession>
<dbReference type="GeneID" id="9532511"/>
<evidence type="ECO:0000313" key="5">
    <source>
        <dbReference type="Proteomes" id="UP000008698"/>
    </source>
</evidence>
<reference evidence="5" key="1">
    <citation type="journal article" date="2011" name="PLoS Pathog.">
        <title>Comparative genomics yields insights into niche adaptation of plant vascular wilt pathogens.</title>
        <authorList>
            <person name="Klosterman S.J."/>
            <person name="Subbarao K.V."/>
            <person name="Kang S."/>
            <person name="Veronese P."/>
            <person name="Gold S.E."/>
            <person name="Thomma B.P.H.J."/>
            <person name="Chen Z."/>
            <person name="Henrissat B."/>
            <person name="Lee Y.-H."/>
            <person name="Park J."/>
            <person name="Garcia-Pedrajas M.D."/>
            <person name="Barbara D.J."/>
            <person name="Anchieta A."/>
            <person name="de Jonge R."/>
            <person name="Santhanam P."/>
            <person name="Maruthachalam K."/>
            <person name="Atallah Z."/>
            <person name="Amyotte S.G."/>
            <person name="Paz Z."/>
            <person name="Inderbitzin P."/>
            <person name="Hayes R.J."/>
            <person name="Heiman D.I."/>
            <person name="Young S."/>
            <person name="Zeng Q."/>
            <person name="Engels R."/>
            <person name="Galagan J."/>
            <person name="Cuomo C.A."/>
            <person name="Dobinson K.F."/>
            <person name="Ma L.-J."/>
        </authorList>
    </citation>
    <scope>NUCLEOTIDE SEQUENCE [LARGE SCALE GENOMIC DNA]</scope>
    <source>
        <strain evidence="5">VaMs.102 / ATCC MYA-4576 / FGSC 10136</strain>
    </source>
</reference>
<dbReference type="OrthoDB" id="64281at2759"/>
<feature type="domain" description="DUF7492" evidence="3">
    <location>
        <begin position="25"/>
        <end position="228"/>
    </location>
</feature>
<keyword evidence="5" id="KW-1185">Reference proteome</keyword>
<gene>
    <name evidence="4" type="ORF">VDBG_03771</name>
</gene>
<keyword evidence="2" id="KW-0732">Signal</keyword>
<dbReference type="Pfam" id="PF24320">
    <property type="entry name" value="DUF7492"/>
    <property type="match status" value="1"/>
</dbReference>
<evidence type="ECO:0000259" key="3">
    <source>
        <dbReference type="Pfam" id="PF24320"/>
    </source>
</evidence>
<feature type="region of interest" description="Disordered" evidence="1">
    <location>
        <begin position="327"/>
        <end position="347"/>
    </location>
</feature>
<organism evidence="5">
    <name type="scientific">Verticillium alfalfae (strain VaMs.102 / ATCC MYA-4576 / FGSC 10136)</name>
    <name type="common">Verticillium wilt of alfalfa</name>
    <name type="synonym">Verticillium albo-atrum</name>
    <dbReference type="NCBI Taxonomy" id="526221"/>
    <lineage>
        <taxon>Eukaryota</taxon>
        <taxon>Fungi</taxon>
        <taxon>Dikarya</taxon>
        <taxon>Ascomycota</taxon>
        <taxon>Pezizomycotina</taxon>
        <taxon>Sordariomycetes</taxon>
        <taxon>Hypocreomycetidae</taxon>
        <taxon>Glomerellales</taxon>
        <taxon>Plectosphaerellaceae</taxon>
        <taxon>Verticillium</taxon>
    </lineage>
</organism>
<dbReference type="HOGENOM" id="CLU_019095_1_1_1"/>
<dbReference type="AlphaFoldDB" id="C9SH68"/>
<dbReference type="eggNOG" id="ENOG502SABV">
    <property type="taxonomic scope" value="Eukaryota"/>
</dbReference>
<dbReference type="InterPro" id="IPR055915">
    <property type="entry name" value="DUF7492"/>
</dbReference>
<dbReference type="EMBL" id="DS985217">
    <property type="protein sequence ID" value="EEY17662.1"/>
    <property type="molecule type" value="Genomic_DNA"/>
</dbReference>
<feature type="chain" id="PRO_5003002307" description="DUF7492 domain-containing protein" evidence="2">
    <location>
        <begin position="27"/>
        <end position="401"/>
    </location>
</feature>
<feature type="compositionally biased region" description="Polar residues" evidence="1">
    <location>
        <begin position="330"/>
        <end position="345"/>
    </location>
</feature>
<dbReference type="Proteomes" id="UP000008698">
    <property type="component" value="Unassembled WGS sequence"/>
</dbReference>
<evidence type="ECO:0000256" key="2">
    <source>
        <dbReference type="SAM" id="SignalP"/>
    </source>
</evidence>
<dbReference type="KEGG" id="val:VDBG_03771"/>
<feature type="signal peptide" evidence="2">
    <location>
        <begin position="1"/>
        <end position="26"/>
    </location>
</feature>
<evidence type="ECO:0000313" key="4">
    <source>
        <dbReference type="EMBL" id="EEY17662.1"/>
    </source>
</evidence>